<dbReference type="Proteomes" id="UP000272464">
    <property type="component" value="Unassembled WGS sequence"/>
</dbReference>
<evidence type="ECO:0000256" key="10">
    <source>
        <dbReference type="ARBA" id="ARBA00022801"/>
    </source>
</evidence>
<dbReference type="Pfam" id="PF01149">
    <property type="entry name" value="Fapy_DNA_glyco"/>
    <property type="match status" value="1"/>
</dbReference>
<dbReference type="GO" id="GO:0003690">
    <property type="term" value="F:double-stranded DNA binding"/>
    <property type="evidence" value="ECO:0007669"/>
    <property type="project" value="UniProtKB-ARBA"/>
</dbReference>
<evidence type="ECO:0000256" key="6">
    <source>
        <dbReference type="ARBA" id="ARBA00016240"/>
    </source>
</evidence>
<dbReference type="InterPro" id="IPR012319">
    <property type="entry name" value="FPG_cat"/>
</dbReference>
<evidence type="ECO:0000256" key="14">
    <source>
        <dbReference type="ARBA" id="ARBA00023239"/>
    </source>
</evidence>
<keyword evidence="9 19" id="KW-0863">Zinc-finger</keyword>
<evidence type="ECO:0000313" key="23">
    <source>
        <dbReference type="Proteomes" id="UP000272464"/>
    </source>
</evidence>
<evidence type="ECO:0000256" key="15">
    <source>
        <dbReference type="ARBA" id="ARBA00023268"/>
    </source>
</evidence>
<keyword evidence="10" id="KW-0378">Hydrolase</keyword>
<evidence type="ECO:0000256" key="13">
    <source>
        <dbReference type="ARBA" id="ARBA00023204"/>
    </source>
</evidence>
<dbReference type="RefSeq" id="WP_127197648.1">
    <property type="nucleotide sequence ID" value="NZ_RZNX01000001.1"/>
</dbReference>
<feature type="domain" description="Formamidopyrimidine-DNA glycosylase catalytic" evidence="21">
    <location>
        <begin position="2"/>
        <end position="112"/>
    </location>
</feature>
<protein>
    <recommendedName>
        <fullName evidence="6">Formamidopyrimidine-DNA glycosylase</fullName>
        <ecNumber evidence="4">3.2.2.23</ecNumber>
        <ecNumber evidence="5">4.2.99.18</ecNumber>
    </recommendedName>
    <alternativeName>
        <fullName evidence="17">DNA-(apurinic or apyrimidinic site) lyase MutM</fullName>
    </alternativeName>
</protein>
<keyword evidence="15" id="KW-0511">Multifunctional enzyme</keyword>
<dbReference type="SUPFAM" id="SSF46946">
    <property type="entry name" value="S13-like H2TH domain"/>
    <property type="match status" value="1"/>
</dbReference>
<dbReference type="GO" id="GO:0003684">
    <property type="term" value="F:damaged DNA binding"/>
    <property type="evidence" value="ECO:0007669"/>
    <property type="project" value="InterPro"/>
</dbReference>
<evidence type="ECO:0000256" key="7">
    <source>
        <dbReference type="ARBA" id="ARBA00022723"/>
    </source>
</evidence>
<keyword evidence="16" id="KW-0326">Glycosidase</keyword>
<sequence>MPELPEMDNYRIQLSQLILDRPITKVVINREKSINKEPEVFIQEVTGRRIIFIERRGKHLLFHLDSGRRLLLHLMLGGLLYLGTEEDRPNRSTQVELSFGEQTLYFIGLRLGYLHLYSAKETDEFLSDLGPELMDRKMNQDKFIQLFSKRRGALKSTLVNQHVIAGIGNCYADEIAFEAQLRPSAKIQNLSEEDLARIYEAARTVFHHAIEHGGYMELPLTQEDKLTGGFNDLCRVYDREGEGCIRCDGVIEKSEIGGRKVFYCPKCQHDK</sequence>
<evidence type="ECO:0000256" key="3">
    <source>
        <dbReference type="ARBA" id="ARBA00009409"/>
    </source>
</evidence>
<dbReference type="Gene3D" id="1.10.8.50">
    <property type="match status" value="1"/>
</dbReference>
<comment type="cofactor">
    <cofactor evidence="2">
        <name>Zn(2+)</name>
        <dbReference type="ChEBI" id="CHEBI:29105"/>
    </cofactor>
</comment>
<dbReference type="PROSITE" id="PS51068">
    <property type="entry name" value="FPG_CAT"/>
    <property type="match status" value="1"/>
</dbReference>
<dbReference type="EC" id="4.2.99.18" evidence="5"/>
<evidence type="ECO:0000256" key="4">
    <source>
        <dbReference type="ARBA" id="ARBA00012024"/>
    </source>
</evidence>
<comment type="similarity">
    <text evidence="3">Belongs to the FPG family.</text>
</comment>
<dbReference type="GO" id="GO:0140078">
    <property type="term" value="F:class I DNA-(apurinic or apyrimidinic site) endonuclease activity"/>
    <property type="evidence" value="ECO:0007669"/>
    <property type="project" value="UniProtKB-EC"/>
</dbReference>
<dbReference type="FunFam" id="1.10.8.50:FF:000003">
    <property type="entry name" value="Formamidopyrimidine-DNA glycosylase"/>
    <property type="match status" value="1"/>
</dbReference>
<evidence type="ECO:0000256" key="5">
    <source>
        <dbReference type="ARBA" id="ARBA00012720"/>
    </source>
</evidence>
<keyword evidence="23" id="KW-1185">Reference proteome</keyword>
<evidence type="ECO:0000313" key="22">
    <source>
        <dbReference type="EMBL" id="RUT35952.1"/>
    </source>
</evidence>
<evidence type="ECO:0000256" key="16">
    <source>
        <dbReference type="ARBA" id="ARBA00023295"/>
    </source>
</evidence>
<feature type="domain" description="FPG-type" evidence="20">
    <location>
        <begin position="235"/>
        <end position="269"/>
    </location>
</feature>
<comment type="catalytic activity">
    <reaction evidence="1">
        <text>Hydrolysis of DNA containing ring-opened 7-methylguanine residues, releasing 2,6-diamino-4-hydroxy-5-(N-methyl)formamidopyrimidine.</text>
        <dbReference type="EC" id="3.2.2.23"/>
    </reaction>
</comment>
<dbReference type="Pfam" id="PF06827">
    <property type="entry name" value="zf-FPG_IleRS"/>
    <property type="match status" value="1"/>
</dbReference>
<evidence type="ECO:0000259" key="20">
    <source>
        <dbReference type="PROSITE" id="PS51066"/>
    </source>
</evidence>
<dbReference type="InterPro" id="IPR015886">
    <property type="entry name" value="H2TH_FPG"/>
</dbReference>
<dbReference type="InterPro" id="IPR000214">
    <property type="entry name" value="Znf_DNA_glyclase/AP_lyase"/>
</dbReference>
<name>A0A3S1DCS7_9BACL</name>
<evidence type="ECO:0000256" key="19">
    <source>
        <dbReference type="PROSITE-ProRule" id="PRU00391"/>
    </source>
</evidence>
<evidence type="ECO:0000256" key="9">
    <source>
        <dbReference type="ARBA" id="ARBA00022771"/>
    </source>
</evidence>
<evidence type="ECO:0000256" key="12">
    <source>
        <dbReference type="ARBA" id="ARBA00023125"/>
    </source>
</evidence>
<dbReference type="SUPFAM" id="SSF57716">
    <property type="entry name" value="Glucocorticoid receptor-like (DNA-binding domain)"/>
    <property type="match status" value="1"/>
</dbReference>
<dbReference type="GO" id="GO:0006284">
    <property type="term" value="P:base-excision repair"/>
    <property type="evidence" value="ECO:0007669"/>
    <property type="project" value="InterPro"/>
</dbReference>
<dbReference type="PANTHER" id="PTHR22993:SF9">
    <property type="entry name" value="FORMAMIDOPYRIMIDINE-DNA GLYCOSYLASE"/>
    <property type="match status" value="1"/>
</dbReference>
<dbReference type="GO" id="GO:0034039">
    <property type="term" value="F:8-oxo-7,8-dihydroguanine DNA N-glycosylase activity"/>
    <property type="evidence" value="ECO:0007669"/>
    <property type="project" value="TreeGrafter"/>
</dbReference>
<organism evidence="22 23">
    <name type="scientific">Paenibacillus zeisoli</name>
    <dbReference type="NCBI Taxonomy" id="2496267"/>
    <lineage>
        <taxon>Bacteria</taxon>
        <taxon>Bacillati</taxon>
        <taxon>Bacillota</taxon>
        <taxon>Bacilli</taxon>
        <taxon>Bacillales</taxon>
        <taxon>Paenibacillaceae</taxon>
        <taxon>Paenibacillus</taxon>
    </lineage>
</organism>
<comment type="catalytic activity">
    <reaction evidence="18">
        <text>2'-deoxyribonucleotide-(2'-deoxyribose 5'-phosphate)-2'-deoxyribonucleotide-DNA = a 3'-end 2'-deoxyribonucleotide-(2,3-dehydro-2,3-deoxyribose 5'-phosphate)-DNA + a 5'-end 5'-phospho-2'-deoxyribonucleoside-DNA + H(+)</text>
        <dbReference type="Rhea" id="RHEA:66592"/>
        <dbReference type="Rhea" id="RHEA-COMP:13180"/>
        <dbReference type="Rhea" id="RHEA-COMP:16897"/>
        <dbReference type="Rhea" id="RHEA-COMP:17067"/>
        <dbReference type="ChEBI" id="CHEBI:15378"/>
        <dbReference type="ChEBI" id="CHEBI:136412"/>
        <dbReference type="ChEBI" id="CHEBI:157695"/>
        <dbReference type="ChEBI" id="CHEBI:167181"/>
        <dbReference type="EC" id="4.2.99.18"/>
    </reaction>
</comment>
<keyword evidence="7" id="KW-0479">Metal-binding</keyword>
<dbReference type="SMART" id="SM01232">
    <property type="entry name" value="H2TH"/>
    <property type="match status" value="1"/>
</dbReference>
<reference evidence="22 23" key="1">
    <citation type="submission" date="2018-12" db="EMBL/GenBank/DDBJ databases">
        <authorList>
            <person name="Sun L."/>
            <person name="Chen Z."/>
        </authorList>
    </citation>
    <scope>NUCLEOTIDE SEQUENCE [LARGE SCALE GENOMIC DNA]</scope>
    <source>
        <strain evidence="22 23">3-5-3</strain>
    </source>
</reference>
<dbReference type="Gene3D" id="3.20.190.10">
    <property type="entry name" value="MutM-like, N-terminal"/>
    <property type="match status" value="1"/>
</dbReference>
<dbReference type="InterPro" id="IPR035937">
    <property type="entry name" value="FPG_N"/>
</dbReference>
<evidence type="ECO:0000256" key="18">
    <source>
        <dbReference type="ARBA" id="ARBA00044632"/>
    </source>
</evidence>
<dbReference type="InterPro" id="IPR010663">
    <property type="entry name" value="Znf_FPG/IleRS"/>
</dbReference>
<dbReference type="PROSITE" id="PS51066">
    <property type="entry name" value="ZF_FPG_2"/>
    <property type="match status" value="1"/>
</dbReference>
<evidence type="ECO:0000256" key="1">
    <source>
        <dbReference type="ARBA" id="ARBA00001668"/>
    </source>
</evidence>
<keyword evidence="12" id="KW-0238">DNA-binding</keyword>
<dbReference type="OrthoDB" id="9800855at2"/>
<accession>A0A3S1DCS7</accession>
<dbReference type="AlphaFoldDB" id="A0A3S1DCS7"/>
<evidence type="ECO:0000256" key="8">
    <source>
        <dbReference type="ARBA" id="ARBA00022763"/>
    </source>
</evidence>
<evidence type="ECO:0000256" key="2">
    <source>
        <dbReference type="ARBA" id="ARBA00001947"/>
    </source>
</evidence>
<dbReference type="SMART" id="SM00898">
    <property type="entry name" value="Fapy_DNA_glyco"/>
    <property type="match status" value="1"/>
</dbReference>
<evidence type="ECO:0000256" key="17">
    <source>
        <dbReference type="ARBA" id="ARBA00030638"/>
    </source>
</evidence>
<dbReference type="EMBL" id="RZNX01000001">
    <property type="protein sequence ID" value="RUT35952.1"/>
    <property type="molecule type" value="Genomic_DNA"/>
</dbReference>
<dbReference type="InterPro" id="IPR010979">
    <property type="entry name" value="Ribosomal_uS13-like_H2TH"/>
</dbReference>
<evidence type="ECO:0000259" key="21">
    <source>
        <dbReference type="PROSITE" id="PS51068"/>
    </source>
</evidence>
<comment type="caution">
    <text evidence="22">The sequence shown here is derived from an EMBL/GenBank/DDBJ whole genome shotgun (WGS) entry which is preliminary data.</text>
</comment>
<keyword evidence="13" id="KW-0234">DNA repair</keyword>
<dbReference type="GO" id="GO:0008270">
    <property type="term" value="F:zinc ion binding"/>
    <property type="evidence" value="ECO:0007669"/>
    <property type="project" value="UniProtKB-KW"/>
</dbReference>
<proteinExistence type="inferred from homology"/>
<dbReference type="SUPFAM" id="SSF81624">
    <property type="entry name" value="N-terminal domain of MutM-like DNA repair proteins"/>
    <property type="match status" value="1"/>
</dbReference>
<keyword evidence="14" id="KW-0456">Lyase</keyword>
<evidence type="ECO:0000256" key="11">
    <source>
        <dbReference type="ARBA" id="ARBA00022833"/>
    </source>
</evidence>
<dbReference type="EC" id="3.2.2.23" evidence="4"/>
<keyword evidence="11" id="KW-0862">Zinc</keyword>
<gene>
    <name evidence="22" type="ORF">EJP77_02840</name>
</gene>
<dbReference type="Pfam" id="PF06831">
    <property type="entry name" value="H2TH"/>
    <property type="match status" value="1"/>
</dbReference>
<dbReference type="PANTHER" id="PTHR22993">
    <property type="entry name" value="FORMAMIDOPYRIMIDINE-DNA GLYCOSYLASE"/>
    <property type="match status" value="1"/>
</dbReference>
<keyword evidence="8" id="KW-0227">DNA damage</keyword>